<dbReference type="GO" id="GO:0016020">
    <property type="term" value="C:membrane"/>
    <property type="evidence" value="ECO:0007669"/>
    <property type="project" value="InterPro"/>
</dbReference>
<dbReference type="SUPFAM" id="SSF49313">
    <property type="entry name" value="Cadherin-like"/>
    <property type="match status" value="1"/>
</dbReference>
<dbReference type="InterPro" id="IPR015919">
    <property type="entry name" value="Cadherin-like_sf"/>
</dbReference>
<dbReference type="Gene3D" id="2.60.40.60">
    <property type="entry name" value="Cadherins"/>
    <property type="match status" value="1"/>
</dbReference>
<dbReference type="InterPro" id="IPR002126">
    <property type="entry name" value="Cadherin-like_dom"/>
</dbReference>
<evidence type="ECO:0000256" key="3">
    <source>
        <dbReference type="ARBA" id="ARBA00022801"/>
    </source>
</evidence>
<keyword evidence="1" id="KW-0719">Serine esterase</keyword>
<dbReference type="PROSITE" id="PS50268">
    <property type="entry name" value="CADHERIN_2"/>
    <property type="match status" value="1"/>
</dbReference>
<keyword evidence="3" id="KW-0378">Hydrolase</keyword>
<evidence type="ECO:0000256" key="1">
    <source>
        <dbReference type="ARBA" id="ARBA00022487"/>
    </source>
</evidence>
<evidence type="ECO:0000313" key="6">
    <source>
        <dbReference type="EMBL" id="CDM65124.1"/>
    </source>
</evidence>
<proteinExistence type="predicted"/>
<dbReference type="AlphaFoldDB" id="A0A0B6WXX2"/>
<reference evidence="6 7" key="1">
    <citation type="submission" date="2013-12" db="EMBL/GenBank/DDBJ databases">
        <authorList>
            <person name="Stott M."/>
        </authorList>
    </citation>
    <scope>NUCLEOTIDE SEQUENCE [LARGE SCALE GENOMIC DNA]</scope>
    <source>
        <strain evidence="6 7">K22</strain>
    </source>
</reference>
<dbReference type="InterPro" id="IPR054579">
    <property type="entry name" value="GCE-like_dom"/>
</dbReference>
<keyword evidence="2" id="KW-0732">Signal</keyword>
<dbReference type="STRING" id="454194.PYK22_01122"/>
<dbReference type="EMBL" id="CBXV010000004">
    <property type="protein sequence ID" value="CDM65124.1"/>
    <property type="molecule type" value="Genomic_DNA"/>
</dbReference>
<dbReference type="Pfam" id="PF22244">
    <property type="entry name" value="GCE_fung"/>
    <property type="match status" value="1"/>
</dbReference>
<evidence type="ECO:0000256" key="2">
    <source>
        <dbReference type="ARBA" id="ARBA00022729"/>
    </source>
</evidence>
<dbReference type="GO" id="GO:0005509">
    <property type="term" value="F:calcium ion binding"/>
    <property type="evidence" value="ECO:0007669"/>
    <property type="project" value="InterPro"/>
</dbReference>
<organism evidence="6 7">
    <name type="scientific">Pyrinomonas methylaliphatogenes</name>
    <dbReference type="NCBI Taxonomy" id="454194"/>
    <lineage>
        <taxon>Bacteria</taxon>
        <taxon>Pseudomonadati</taxon>
        <taxon>Acidobacteriota</taxon>
        <taxon>Blastocatellia</taxon>
        <taxon>Blastocatellales</taxon>
        <taxon>Pyrinomonadaceae</taxon>
        <taxon>Pyrinomonas</taxon>
    </lineage>
</organism>
<gene>
    <name evidence="6" type="ORF">PYK22_01122</name>
</gene>
<dbReference type="CDD" id="cd11304">
    <property type="entry name" value="Cadherin_repeat"/>
    <property type="match status" value="1"/>
</dbReference>
<dbReference type="Gene3D" id="3.40.50.1820">
    <property type="entry name" value="alpha/beta hydrolase"/>
    <property type="match status" value="1"/>
</dbReference>
<name>A0A0B6WXX2_9BACT</name>
<dbReference type="SUPFAM" id="SSF53474">
    <property type="entry name" value="alpha/beta-Hydrolases"/>
    <property type="match status" value="1"/>
</dbReference>
<accession>A0A0B6WXX2</accession>
<protein>
    <recommendedName>
        <fullName evidence="5">Cadherin domain-containing protein</fullName>
    </recommendedName>
</protein>
<feature type="region of interest" description="Disordered" evidence="4">
    <location>
        <begin position="68"/>
        <end position="93"/>
    </location>
</feature>
<dbReference type="Proteomes" id="UP000031518">
    <property type="component" value="Unassembled WGS sequence"/>
</dbReference>
<evidence type="ECO:0000313" key="7">
    <source>
        <dbReference type="Proteomes" id="UP000031518"/>
    </source>
</evidence>
<evidence type="ECO:0000259" key="5">
    <source>
        <dbReference type="PROSITE" id="PS50268"/>
    </source>
</evidence>
<dbReference type="GO" id="GO:0052689">
    <property type="term" value="F:carboxylic ester hydrolase activity"/>
    <property type="evidence" value="ECO:0007669"/>
    <property type="project" value="UniProtKB-KW"/>
</dbReference>
<reference evidence="6 7" key="2">
    <citation type="submission" date="2015-01" db="EMBL/GenBank/DDBJ databases">
        <title>Complete genome sequence of Pyrinomonas methylaliphatogenes type strain K22T.</title>
        <authorList>
            <person name="Lee K.C.Y."/>
            <person name="Power J.F."/>
            <person name="Dunfield P.F."/>
            <person name="Morgan X.C."/>
            <person name="Huttenhower C."/>
            <person name="Stott M.B."/>
        </authorList>
    </citation>
    <scope>NUCLEOTIDE SEQUENCE [LARGE SCALE GENOMIC DNA]</scope>
    <source>
        <strain evidence="6 7">K22</strain>
    </source>
</reference>
<feature type="domain" description="Cadherin" evidence="5">
    <location>
        <begin position="542"/>
        <end position="616"/>
    </location>
</feature>
<evidence type="ECO:0000256" key="4">
    <source>
        <dbReference type="SAM" id="MobiDB-lite"/>
    </source>
</evidence>
<sequence>MTSRRSAACLSASLGALIVSLLLEGTIIAQDCSILDLQFPTASVTATQDRDRMLCLLGIKFPTLPPRIEDPNRPVNAWPRDPANPEGNWTDPRGHLVTRTPFGLWTTYDSDSGAQGGAMSGYGDYGPFSTPRYTDIDLLKMKDGTPVTTAEDWWTKRRPEIFSLIQQELYGRAIDPHIPINWTVSAITTGVQTVNGVDYPYRQKTFTGVVDTSSYPALRNTPVITAQCRFPAESGRRYPVIITYGEGVSRFQYTAPYGIGVCSYNPTSVQPDSGGANLSSYLIGLINKGNWRKPDDPGALVAWAWGVSRLIDRFATDPDLDAEKVGVEGHSRYGKSALVAAAYDDRIVVVWPSDAGALGTAIARRHWGEPLEFVASSTSEYHWVNGNIMKYMGPLNPGGYIPRRLELLDVDAHSTVALIAPRAIFITNGTDTPPGFGDAWADPRGTFLSGLLASPVWELLGWPGLIIPPGTVFTSGPDESVGGTPPFNVAFIDGTIGWRRQIEGHTPVPNWPTFAQFAARYLRDERPVIIPNQKFTVAKGSTNVGKVAAIDPDGGTLRSWQITGGTGVGKFSIDRSTGQITVKDPASLDLSDTPSYTLQVAVGDGLLMSRSETVTISAATVQLVTTATLTKLADGSYQATVVITNNGFANAENVRLTSATLGAVSATSLPVALGTIPAGGSASVTLQFPASAGPSGSAVIERYAGSYAGGTFLGSIRARLP</sequence>
<dbReference type="GO" id="GO:0007156">
    <property type="term" value="P:homophilic cell adhesion via plasma membrane adhesion molecules"/>
    <property type="evidence" value="ECO:0007669"/>
    <property type="project" value="InterPro"/>
</dbReference>
<dbReference type="InterPro" id="IPR029058">
    <property type="entry name" value="AB_hydrolase_fold"/>
</dbReference>
<keyword evidence="7" id="KW-1185">Reference proteome</keyword>